<dbReference type="PANTHER" id="PTHR33146:SF26">
    <property type="entry name" value="ENDONUCLEASE 4"/>
    <property type="match status" value="1"/>
</dbReference>
<dbReference type="Gene3D" id="1.10.575.10">
    <property type="entry name" value="P1 Nuclease"/>
    <property type="match status" value="1"/>
</dbReference>
<evidence type="ECO:0000313" key="9">
    <source>
        <dbReference type="Proteomes" id="UP000198862"/>
    </source>
</evidence>
<keyword evidence="3" id="KW-0255">Endonuclease</keyword>
<keyword evidence="2" id="KW-0479">Metal-binding</keyword>
<dbReference type="InterPro" id="IPR008947">
    <property type="entry name" value="PLipase_C/P1_nuclease_dom_sf"/>
</dbReference>
<evidence type="ECO:0000256" key="1">
    <source>
        <dbReference type="ARBA" id="ARBA00022722"/>
    </source>
</evidence>
<keyword evidence="9" id="KW-1185">Reference proteome</keyword>
<dbReference type="GO" id="GO:0003676">
    <property type="term" value="F:nucleic acid binding"/>
    <property type="evidence" value="ECO:0007669"/>
    <property type="project" value="InterPro"/>
</dbReference>
<dbReference type="SUPFAM" id="SSF48537">
    <property type="entry name" value="Phospholipase C/P1 nuclease"/>
    <property type="match status" value="1"/>
</dbReference>
<dbReference type="RefSeq" id="WP_425439270.1">
    <property type="nucleotide sequence ID" value="NZ_FOLO01000003.1"/>
</dbReference>
<evidence type="ECO:0000256" key="6">
    <source>
        <dbReference type="ARBA" id="ARBA00023180"/>
    </source>
</evidence>
<proteinExistence type="predicted"/>
<dbReference type="GO" id="GO:0016788">
    <property type="term" value="F:hydrolase activity, acting on ester bonds"/>
    <property type="evidence" value="ECO:0007669"/>
    <property type="project" value="InterPro"/>
</dbReference>
<feature type="chain" id="PRO_5011600418" evidence="7">
    <location>
        <begin position="28"/>
        <end position="284"/>
    </location>
</feature>
<evidence type="ECO:0000256" key="5">
    <source>
        <dbReference type="ARBA" id="ARBA00023157"/>
    </source>
</evidence>
<name>A0A1I1FL77_9GAMM</name>
<keyword evidence="5" id="KW-1015">Disulfide bond</keyword>
<reference evidence="8 9" key="1">
    <citation type="submission" date="2016-10" db="EMBL/GenBank/DDBJ databases">
        <authorList>
            <person name="de Groot N.N."/>
        </authorList>
    </citation>
    <scope>NUCLEOTIDE SEQUENCE [LARGE SCALE GENOMIC DNA]</scope>
    <source>
        <strain evidence="8 9">DSM 6059</strain>
    </source>
</reference>
<gene>
    <name evidence="8" type="ORF">SAMN02745724_00680</name>
</gene>
<dbReference type="EMBL" id="FOLO01000003">
    <property type="protein sequence ID" value="SFC00041.1"/>
    <property type="molecule type" value="Genomic_DNA"/>
</dbReference>
<dbReference type="Proteomes" id="UP000198862">
    <property type="component" value="Unassembled WGS sequence"/>
</dbReference>
<keyword evidence="1" id="KW-0540">Nuclease</keyword>
<evidence type="ECO:0000256" key="2">
    <source>
        <dbReference type="ARBA" id="ARBA00022723"/>
    </source>
</evidence>
<dbReference type="InterPro" id="IPR003154">
    <property type="entry name" value="S1/P1nuclease"/>
</dbReference>
<accession>A0A1I1FL77</accession>
<keyword evidence="7" id="KW-0732">Signal</keyword>
<dbReference type="GO" id="GO:0046872">
    <property type="term" value="F:metal ion binding"/>
    <property type="evidence" value="ECO:0007669"/>
    <property type="project" value="UniProtKB-KW"/>
</dbReference>
<evidence type="ECO:0000256" key="4">
    <source>
        <dbReference type="ARBA" id="ARBA00022801"/>
    </source>
</evidence>
<evidence type="ECO:0000256" key="3">
    <source>
        <dbReference type="ARBA" id="ARBA00022759"/>
    </source>
</evidence>
<feature type="signal peptide" evidence="7">
    <location>
        <begin position="1"/>
        <end position="27"/>
    </location>
</feature>
<keyword evidence="6" id="KW-0325">Glycoprotein</keyword>
<evidence type="ECO:0000256" key="7">
    <source>
        <dbReference type="SAM" id="SignalP"/>
    </source>
</evidence>
<dbReference type="CDD" id="cd11010">
    <property type="entry name" value="S1-P1_nuclease"/>
    <property type="match status" value="1"/>
</dbReference>
<protein>
    <submittedName>
        <fullName evidence="8">S1/P1 Nuclease</fullName>
    </submittedName>
</protein>
<dbReference type="PANTHER" id="PTHR33146">
    <property type="entry name" value="ENDONUCLEASE 4"/>
    <property type="match status" value="1"/>
</dbReference>
<dbReference type="GO" id="GO:0004519">
    <property type="term" value="F:endonuclease activity"/>
    <property type="evidence" value="ECO:0007669"/>
    <property type="project" value="UniProtKB-KW"/>
</dbReference>
<dbReference type="Pfam" id="PF02265">
    <property type="entry name" value="S1-P1_nuclease"/>
    <property type="match status" value="1"/>
</dbReference>
<keyword evidence="4" id="KW-0378">Hydrolase</keyword>
<dbReference type="AlphaFoldDB" id="A0A1I1FL77"/>
<organism evidence="8 9">
    <name type="scientific">Pseudoalteromonas denitrificans DSM 6059</name>
    <dbReference type="NCBI Taxonomy" id="1123010"/>
    <lineage>
        <taxon>Bacteria</taxon>
        <taxon>Pseudomonadati</taxon>
        <taxon>Pseudomonadota</taxon>
        <taxon>Gammaproteobacteria</taxon>
        <taxon>Alteromonadales</taxon>
        <taxon>Pseudoalteromonadaceae</taxon>
        <taxon>Pseudoalteromonas</taxon>
    </lineage>
</organism>
<sequence length="284" mass="32049">MKKRLTNKVIIGICATLTLGLSNYAAAWSQNGHRIVAKIAENHLTDTTKNVIAPLLKGEKLAQVSTWPDEMRSNPSEFWQKKSSKWHYVNISKASDFKPASYNISATDGKITDAYALILKATAILKSPSTSLDDKSFYLKFLVHVVGDIHQPMHVGHSEDRGGNRIKVKFFGEETNLHTLWDKLLVKNQNLSFTEFTNFLDTNNKPTLANYLDSQPKDWILESFYIAEKLYDVGNADYKYNYVYEQTPVMKTRLTQGGIRLAGLLNTIFDKSAKPLVNALGNKK</sequence>
<dbReference type="GO" id="GO:0006308">
    <property type="term" value="P:DNA catabolic process"/>
    <property type="evidence" value="ECO:0007669"/>
    <property type="project" value="InterPro"/>
</dbReference>
<dbReference type="STRING" id="1123010.SAMN02745724_00680"/>
<evidence type="ECO:0000313" key="8">
    <source>
        <dbReference type="EMBL" id="SFC00041.1"/>
    </source>
</evidence>